<dbReference type="EMBL" id="CADCUF010000104">
    <property type="protein sequence ID" value="CAA9328650.1"/>
    <property type="molecule type" value="Genomic_DNA"/>
</dbReference>
<feature type="compositionally biased region" description="Low complexity" evidence="1">
    <location>
        <begin position="198"/>
        <end position="209"/>
    </location>
</feature>
<organism evidence="2">
    <name type="scientific">uncultured Nocardioidaceae bacterium</name>
    <dbReference type="NCBI Taxonomy" id="253824"/>
    <lineage>
        <taxon>Bacteria</taxon>
        <taxon>Bacillati</taxon>
        <taxon>Actinomycetota</taxon>
        <taxon>Actinomycetes</taxon>
        <taxon>Propionibacteriales</taxon>
        <taxon>Nocardioidaceae</taxon>
        <taxon>environmental samples</taxon>
    </lineage>
</organism>
<evidence type="ECO:0000313" key="2">
    <source>
        <dbReference type="EMBL" id="CAA9328650.1"/>
    </source>
</evidence>
<dbReference type="AlphaFoldDB" id="A0A6J4LC09"/>
<sequence length="209" mass="22287">DPRRRPAGTHAGPCAHGRRRPLRPHRRAARGRDVRPRAAAVRGQGVRVAVVRLPAADGGAGRRVVARRPPPEREPAAAVGGLRVRRGAVPRRRHREHPRPLRRHHVVGRREPLRELAAARAGGRAHAPSCPGAAGLGAGSRCRGARGGAGGPLGARGVVDVHPPRHRARHGVHRHARRRGAGDARGRGGRRRPRPARARPGQSRPAGAV</sequence>
<feature type="compositionally biased region" description="Gly residues" evidence="1">
    <location>
        <begin position="145"/>
        <end position="154"/>
    </location>
</feature>
<protein>
    <submittedName>
        <fullName evidence="2">Uncharacterized protein</fullName>
    </submittedName>
</protein>
<evidence type="ECO:0000256" key="1">
    <source>
        <dbReference type="SAM" id="MobiDB-lite"/>
    </source>
</evidence>
<feature type="compositionally biased region" description="Basic residues" evidence="1">
    <location>
        <begin position="187"/>
        <end position="197"/>
    </location>
</feature>
<feature type="compositionally biased region" description="Basic residues" evidence="1">
    <location>
        <begin position="83"/>
        <end position="107"/>
    </location>
</feature>
<feature type="region of interest" description="Disordered" evidence="1">
    <location>
        <begin position="57"/>
        <end position="209"/>
    </location>
</feature>
<feature type="compositionally biased region" description="Basic residues" evidence="1">
    <location>
        <begin position="164"/>
        <end position="179"/>
    </location>
</feature>
<gene>
    <name evidence="2" type="ORF">AVDCRST_MAG24-703</name>
</gene>
<feature type="compositionally biased region" description="Basic residues" evidence="1">
    <location>
        <begin position="16"/>
        <end position="29"/>
    </location>
</feature>
<proteinExistence type="predicted"/>
<feature type="non-terminal residue" evidence="2">
    <location>
        <position position="209"/>
    </location>
</feature>
<name>A0A6J4LC09_9ACTN</name>
<feature type="region of interest" description="Disordered" evidence="1">
    <location>
        <begin position="1"/>
        <end position="40"/>
    </location>
</feature>
<reference evidence="2" key="1">
    <citation type="submission" date="2020-02" db="EMBL/GenBank/DDBJ databases">
        <authorList>
            <person name="Meier V. D."/>
        </authorList>
    </citation>
    <scope>NUCLEOTIDE SEQUENCE</scope>
    <source>
        <strain evidence="2">AVDCRST_MAG24</strain>
    </source>
</reference>
<accession>A0A6J4LC09</accession>
<feature type="compositionally biased region" description="Low complexity" evidence="1">
    <location>
        <begin position="115"/>
        <end position="128"/>
    </location>
</feature>
<feature type="non-terminal residue" evidence="2">
    <location>
        <position position="1"/>
    </location>
</feature>